<dbReference type="InterPro" id="IPR018289">
    <property type="entry name" value="MULE_transposase_dom"/>
</dbReference>
<keyword evidence="1" id="KW-0479">Metal-binding</keyword>
<feature type="region of interest" description="Disordered" evidence="2">
    <location>
        <begin position="607"/>
        <end position="657"/>
    </location>
</feature>
<feature type="domain" description="SWIM-type" evidence="3">
    <location>
        <begin position="496"/>
        <end position="531"/>
    </location>
</feature>
<keyword evidence="5" id="KW-1185">Reference proteome</keyword>
<dbReference type="OrthoDB" id="2422225at2759"/>
<dbReference type="AlphaFoldDB" id="R7RW82"/>
<accession>R7RW82</accession>
<sequence length="829" mass="92538">MSHLPVFPVHPEVWKVALRQLRDGGVWSDIREKNRLLVRTGGYPGMSKDWTSSPYRWLLKQGDSRSLYRQFQRLGGVDVDTAPHRNVDHWLNPSHPEYNSTLAEAVFHYSARTKRSERFEICIATPEMKSAAWKYAHNSQIILDGTFGVCNSKILLFIAMALDEESRGVPIAFFLFSAPSGNKFTPSGYNTEILTRLLTEWRKSMGEQNGSSFHALVAITDTDTKERNALLKVFPGIWLILCKFHLRQCWTNHRNHTLKSNSQIVGASEIITRLVRLEDALVASLVHVDAIRLVTAERETLEALKASDPSAATAADAGISHLKYLSDNWVDDEMLWKSWSNHGRHVAAKILGCTFEFVLPTTNHLESFNNLLKNKHLHRWQNNSRPLRLDVLVNLLVFKVFPSIFEERKMAHQLKIAWETRIRQAGGGHLLGARRTTLERPTIAHLEPDERRDSDAQALLEKRQVSTPVLDLETKTITFQCYSAAALSVDTEPVTYTIIIELTGAARCDCEDFRRRGGACKHLRAALLQLSALKQAGKNVPAAPSIPKTVDEARILEASLFANALASSGDLAGTTSPIKRAVESVDDILREGEGIYEVNDGVAVVGNSHSESLGGRTPSEYTSEADPSEYASAGDVDAEESRVVGDTEMEDGSEERAQVAVYKTSELHTMPDTDQESEAPMPASFELKPGDARATVNTQTLIRTFFELAITTPRLSEFADELGHTHLEKDNHKIYQKAQLALTHVKALCDQLERLTTEFTTIESQPETEDAGPPQVEAPTTPQRPSRTTSAPKRKLNKSRARSDSISDESILNPSPQPKQKRKKSFKSM</sequence>
<dbReference type="KEGG" id="shs:STEHIDRAFT_164089"/>
<name>R7RW82_STEHR</name>
<evidence type="ECO:0000313" key="4">
    <source>
        <dbReference type="EMBL" id="EIM79023.1"/>
    </source>
</evidence>
<dbReference type="Pfam" id="PF10551">
    <property type="entry name" value="MULE"/>
    <property type="match status" value="1"/>
</dbReference>
<keyword evidence="1" id="KW-0862">Zinc</keyword>
<feature type="compositionally biased region" description="Low complexity" evidence="2">
    <location>
        <begin position="778"/>
        <end position="791"/>
    </location>
</feature>
<dbReference type="Pfam" id="PF04434">
    <property type="entry name" value="SWIM"/>
    <property type="match status" value="1"/>
</dbReference>
<evidence type="ECO:0000259" key="3">
    <source>
        <dbReference type="PROSITE" id="PS50966"/>
    </source>
</evidence>
<evidence type="ECO:0000256" key="2">
    <source>
        <dbReference type="SAM" id="MobiDB-lite"/>
    </source>
</evidence>
<dbReference type="RefSeq" id="XP_007311880.1">
    <property type="nucleotide sequence ID" value="XM_007311818.1"/>
</dbReference>
<dbReference type="GeneID" id="18802528"/>
<dbReference type="Proteomes" id="UP000053927">
    <property type="component" value="Unassembled WGS sequence"/>
</dbReference>
<keyword evidence="1" id="KW-0863">Zinc-finger</keyword>
<protein>
    <recommendedName>
        <fullName evidence="3">SWIM-type domain-containing protein</fullName>
    </recommendedName>
</protein>
<dbReference type="EMBL" id="JH687441">
    <property type="protein sequence ID" value="EIM79023.1"/>
    <property type="molecule type" value="Genomic_DNA"/>
</dbReference>
<gene>
    <name evidence="4" type="ORF">STEHIDRAFT_164089</name>
</gene>
<feature type="compositionally biased region" description="Basic residues" evidence="2">
    <location>
        <begin position="819"/>
        <end position="829"/>
    </location>
</feature>
<evidence type="ECO:0000313" key="5">
    <source>
        <dbReference type="Proteomes" id="UP000053927"/>
    </source>
</evidence>
<dbReference type="eggNOG" id="ENOG502R9QX">
    <property type="taxonomic scope" value="Eukaryota"/>
</dbReference>
<reference evidence="5" key="1">
    <citation type="journal article" date="2012" name="Science">
        <title>The Paleozoic origin of enzymatic lignin decomposition reconstructed from 31 fungal genomes.</title>
        <authorList>
            <person name="Floudas D."/>
            <person name="Binder M."/>
            <person name="Riley R."/>
            <person name="Barry K."/>
            <person name="Blanchette R.A."/>
            <person name="Henrissat B."/>
            <person name="Martinez A.T."/>
            <person name="Otillar R."/>
            <person name="Spatafora J.W."/>
            <person name="Yadav J.S."/>
            <person name="Aerts A."/>
            <person name="Benoit I."/>
            <person name="Boyd A."/>
            <person name="Carlson A."/>
            <person name="Copeland A."/>
            <person name="Coutinho P.M."/>
            <person name="de Vries R.P."/>
            <person name="Ferreira P."/>
            <person name="Findley K."/>
            <person name="Foster B."/>
            <person name="Gaskell J."/>
            <person name="Glotzer D."/>
            <person name="Gorecki P."/>
            <person name="Heitman J."/>
            <person name="Hesse C."/>
            <person name="Hori C."/>
            <person name="Igarashi K."/>
            <person name="Jurgens J.A."/>
            <person name="Kallen N."/>
            <person name="Kersten P."/>
            <person name="Kohler A."/>
            <person name="Kuees U."/>
            <person name="Kumar T.K.A."/>
            <person name="Kuo A."/>
            <person name="LaButti K."/>
            <person name="Larrondo L.F."/>
            <person name="Lindquist E."/>
            <person name="Ling A."/>
            <person name="Lombard V."/>
            <person name="Lucas S."/>
            <person name="Lundell T."/>
            <person name="Martin R."/>
            <person name="McLaughlin D.J."/>
            <person name="Morgenstern I."/>
            <person name="Morin E."/>
            <person name="Murat C."/>
            <person name="Nagy L.G."/>
            <person name="Nolan M."/>
            <person name="Ohm R.A."/>
            <person name="Patyshakuliyeva A."/>
            <person name="Rokas A."/>
            <person name="Ruiz-Duenas F.J."/>
            <person name="Sabat G."/>
            <person name="Salamov A."/>
            <person name="Samejima M."/>
            <person name="Schmutz J."/>
            <person name="Slot J.C."/>
            <person name="St John F."/>
            <person name="Stenlid J."/>
            <person name="Sun H."/>
            <person name="Sun S."/>
            <person name="Syed K."/>
            <person name="Tsang A."/>
            <person name="Wiebenga A."/>
            <person name="Young D."/>
            <person name="Pisabarro A."/>
            <person name="Eastwood D.C."/>
            <person name="Martin F."/>
            <person name="Cullen D."/>
            <person name="Grigoriev I.V."/>
            <person name="Hibbett D.S."/>
        </authorList>
    </citation>
    <scope>NUCLEOTIDE SEQUENCE [LARGE SCALE GENOMIC DNA]</scope>
    <source>
        <strain evidence="5">FP-91666</strain>
    </source>
</reference>
<organism evidence="4 5">
    <name type="scientific">Stereum hirsutum (strain FP-91666)</name>
    <name type="common">White-rot fungus</name>
    <dbReference type="NCBI Taxonomy" id="721885"/>
    <lineage>
        <taxon>Eukaryota</taxon>
        <taxon>Fungi</taxon>
        <taxon>Dikarya</taxon>
        <taxon>Basidiomycota</taxon>
        <taxon>Agaricomycotina</taxon>
        <taxon>Agaricomycetes</taxon>
        <taxon>Russulales</taxon>
        <taxon>Stereaceae</taxon>
        <taxon>Stereum</taxon>
    </lineage>
</organism>
<proteinExistence type="predicted"/>
<dbReference type="GO" id="GO:0008270">
    <property type="term" value="F:zinc ion binding"/>
    <property type="evidence" value="ECO:0007669"/>
    <property type="project" value="UniProtKB-KW"/>
</dbReference>
<dbReference type="PROSITE" id="PS50966">
    <property type="entry name" value="ZF_SWIM"/>
    <property type="match status" value="1"/>
</dbReference>
<evidence type="ECO:0000256" key="1">
    <source>
        <dbReference type="PROSITE-ProRule" id="PRU00325"/>
    </source>
</evidence>
<dbReference type="InterPro" id="IPR007527">
    <property type="entry name" value="Znf_SWIM"/>
</dbReference>
<feature type="region of interest" description="Disordered" evidence="2">
    <location>
        <begin position="761"/>
        <end position="829"/>
    </location>
</feature>